<protein>
    <submittedName>
        <fullName evidence="2">Uncharacterized protein</fullName>
    </submittedName>
</protein>
<dbReference type="Pfam" id="PF07432">
    <property type="entry name" value="Hc1"/>
    <property type="match status" value="1"/>
</dbReference>
<evidence type="ECO:0000313" key="2">
    <source>
        <dbReference type="EMBL" id="ASE99869.1"/>
    </source>
</evidence>
<dbReference type="EMBL" id="KY052800">
    <property type="protein sequence ID" value="ASE99869.1"/>
    <property type="molecule type" value="Genomic_DNA"/>
</dbReference>
<dbReference type="InterPro" id="IPR010886">
    <property type="entry name" value="Hc1"/>
</dbReference>
<accession>A0A218MKR4</accession>
<organism evidence="2">
    <name type="scientific">uncultured virus</name>
    <dbReference type="NCBI Taxonomy" id="340016"/>
    <lineage>
        <taxon>Viruses</taxon>
        <taxon>environmental samples</taxon>
    </lineage>
</organism>
<reference evidence="2" key="2">
    <citation type="journal article" date="2017" name="Nat. Commun.">
        <title>Single-virus genomics reveals hidden cosmopolitan and abundant viruses.</title>
        <authorList>
            <person name="Martinez-Hernandez F."/>
            <person name="Fornas O."/>
            <person name="Lluesma Gomez M."/>
            <person name="Bolduc B."/>
            <person name="de la Cruz Pena M.J."/>
            <person name="Martinez J.M."/>
            <person name="Anton J."/>
            <person name="Gasol J.M."/>
            <person name="Rosselli R."/>
            <person name="Rodriguez-Valera F."/>
            <person name="Sullivan M.B."/>
            <person name="Acinas S.G."/>
            <person name="Martinez-Garcia M."/>
        </authorList>
    </citation>
    <scope>NUCLEOTIDE SEQUENCE</scope>
</reference>
<evidence type="ECO:0000256" key="1">
    <source>
        <dbReference type="SAM" id="Coils"/>
    </source>
</evidence>
<name>A0A218MKR4_9VIRU</name>
<proteinExistence type="predicted"/>
<dbReference type="GO" id="GO:0003677">
    <property type="term" value="F:DNA binding"/>
    <property type="evidence" value="ECO:0007669"/>
    <property type="project" value="InterPro"/>
</dbReference>
<sequence>MSHFKVKEMIEMIDNSIQTLEQLKEDLQRNEKDLLKFYKRGSKRAGVRIRRLLKRFIDSAQTVRLDIYRLYKERDIFKGTELDKDYKRDKPST</sequence>
<feature type="coiled-coil region" evidence="1">
    <location>
        <begin position="6"/>
        <end position="40"/>
    </location>
</feature>
<reference evidence="2" key="1">
    <citation type="submission" date="2016-10" db="EMBL/GenBank/DDBJ databases">
        <authorList>
            <person name="Varghese N."/>
        </authorList>
    </citation>
    <scope>NUCLEOTIDE SEQUENCE</scope>
</reference>
<dbReference type="GO" id="GO:0030527">
    <property type="term" value="F:structural constituent of chromatin"/>
    <property type="evidence" value="ECO:0007669"/>
    <property type="project" value="InterPro"/>
</dbReference>
<keyword evidence="1" id="KW-0175">Coiled coil</keyword>